<gene>
    <name evidence="1" type="ORF">KNN_06812</name>
</gene>
<protein>
    <submittedName>
        <fullName evidence="1">Uncharacterized protein</fullName>
    </submittedName>
</protein>
<dbReference type="EMBL" id="AP014866">
    <property type="protein sequence ID" value="BAR87545.1"/>
    <property type="molecule type" value="Genomic_DNA"/>
</dbReference>
<accession>A0A9W4AC65</accession>
<proteinExistence type="predicted"/>
<name>A0A9W4AC65_BACTO</name>
<organism evidence="1 2">
    <name type="scientific">Bacillus thuringiensis subsp. tolworthi</name>
    <dbReference type="NCBI Taxonomy" id="1442"/>
    <lineage>
        <taxon>Bacteria</taxon>
        <taxon>Bacillati</taxon>
        <taxon>Bacillota</taxon>
        <taxon>Bacilli</taxon>
        <taxon>Bacillales</taxon>
        <taxon>Bacillaceae</taxon>
        <taxon>Bacillus</taxon>
        <taxon>Bacillus cereus group</taxon>
    </lineage>
</organism>
<dbReference type="AlphaFoldDB" id="A0A9W4AC65"/>
<sequence>MSRRRFFDLREGDRIKVFSAGIFEGEGIFIRFAEEKDEDFIF</sequence>
<evidence type="ECO:0000313" key="2">
    <source>
        <dbReference type="Proteomes" id="UP000055316"/>
    </source>
</evidence>
<dbReference type="RefSeq" id="WP_004425465.1">
    <property type="nucleotide sequence ID" value="NZ_AP014866.1"/>
</dbReference>
<reference evidence="1 2" key="1">
    <citation type="submission" date="2015-05" db="EMBL/GenBank/DDBJ databases">
        <title>Whole genome sequence of Bacillus thuringiensis serovar tolworthi Pasteur Institute Standard strain.</title>
        <authorList>
            <person name="Kanda K."/>
            <person name="Nakashima K."/>
            <person name="Nagano Y."/>
        </authorList>
    </citation>
    <scope>NUCLEOTIDE SEQUENCE [LARGE SCALE GENOMIC DNA]</scope>
    <source>
        <strain evidence="1 2">Pasteur Institute Standard strain</strain>
        <plasmid evidence="2">pKK2 DNA</plasmid>
    </source>
</reference>
<evidence type="ECO:0000313" key="1">
    <source>
        <dbReference type="EMBL" id="BAR87545.1"/>
    </source>
</evidence>
<geneLocation type="plasmid" evidence="2">
    <name>pKK2 DNA</name>
</geneLocation>
<dbReference type="Proteomes" id="UP000055316">
    <property type="component" value="Plasmid pKK2"/>
</dbReference>
<keyword evidence="1" id="KW-0614">Plasmid</keyword>